<feature type="compositionally biased region" description="Basic residues" evidence="8">
    <location>
        <begin position="1"/>
        <end position="15"/>
    </location>
</feature>
<keyword evidence="4 7" id="KW-0689">Ribosomal protein</keyword>
<organism evidence="9 10">
    <name type="scientific">Candidatus Giovannonibacteria bacterium RIFCSPHIGHO2_02_43_16</name>
    <dbReference type="NCBI Taxonomy" id="1798331"/>
    <lineage>
        <taxon>Bacteria</taxon>
        <taxon>Candidatus Giovannoniibacteriota</taxon>
    </lineage>
</organism>
<dbReference type="AlphaFoldDB" id="A0A1F5WEF2"/>
<comment type="similarity">
    <text evidence="1 7">Belongs to the bacterial ribosomal protein bS20 family.</text>
</comment>
<dbReference type="EMBL" id="MFHJ01000017">
    <property type="protein sequence ID" value="OGF74099.1"/>
    <property type="molecule type" value="Genomic_DNA"/>
</dbReference>
<dbReference type="SUPFAM" id="SSF46992">
    <property type="entry name" value="Ribosomal protein S20"/>
    <property type="match status" value="1"/>
</dbReference>
<dbReference type="GO" id="GO:0006412">
    <property type="term" value="P:translation"/>
    <property type="evidence" value="ECO:0007669"/>
    <property type="project" value="UniProtKB-UniRule"/>
</dbReference>
<comment type="caution">
    <text evidence="9">The sequence shown here is derived from an EMBL/GenBank/DDBJ whole genome shotgun (WGS) entry which is preliminary data.</text>
</comment>
<evidence type="ECO:0000256" key="8">
    <source>
        <dbReference type="SAM" id="MobiDB-lite"/>
    </source>
</evidence>
<dbReference type="Gene3D" id="1.20.58.110">
    <property type="entry name" value="Ribosomal protein S20"/>
    <property type="match status" value="1"/>
</dbReference>
<comment type="function">
    <text evidence="7">Binds directly to 16S ribosomal RNA.</text>
</comment>
<sequence length="85" mass="9767">MPITKSAKKAHRKSLRNRERNLGRKTTLSKALKTFSRLFKDKKLDEARNYFPAVQKALDKAVKQGILKANTASRKKSRLSKRIKA</sequence>
<evidence type="ECO:0000256" key="4">
    <source>
        <dbReference type="ARBA" id="ARBA00022980"/>
    </source>
</evidence>
<protein>
    <recommendedName>
        <fullName evidence="6 7">Small ribosomal subunit protein bS20</fullName>
    </recommendedName>
</protein>
<evidence type="ECO:0000256" key="3">
    <source>
        <dbReference type="ARBA" id="ARBA00022884"/>
    </source>
</evidence>
<dbReference type="HAMAP" id="MF_00500">
    <property type="entry name" value="Ribosomal_bS20"/>
    <property type="match status" value="1"/>
</dbReference>
<dbReference type="PANTHER" id="PTHR33398:SF1">
    <property type="entry name" value="SMALL RIBOSOMAL SUBUNIT PROTEIN BS20C"/>
    <property type="match status" value="1"/>
</dbReference>
<keyword evidence="3 7" id="KW-0694">RNA-binding</keyword>
<keyword evidence="2 7" id="KW-0699">rRNA-binding</keyword>
<evidence type="ECO:0000256" key="2">
    <source>
        <dbReference type="ARBA" id="ARBA00022730"/>
    </source>
</evidence>
<keyword evidence="5 7" id="KW-0687">Ribonucleoprotein</keyword>
<proteinExistence type="inferred from homology"/>
<dbReference type="Proteomes" id="UP000178276">
    <property type="component" value="Unassembled WGS sequence"/>
</dbReference>
<dbReference type="InterPro" id="IPR002583">
    <property type="entry name" value="Ribosomal_bS20"/>
</dbReference>
<evidence type="ECO:0000256" key="1">
    <source>
        <dbReference type="ARBA" id="ARBA00007634"/>
    </source>
</evidence>
<dbReference type="GO" id="GO:0003735">
    <property type="term" value="F:structural constituent of ribosome"/>
    <property type="evidence" value="ECO:0007669"/>
    <property type="project" value="InterPro"/>
</dbReference>
<feature type="region of interest" description="Disordered" evidence="8">
    <location>
        <begin position="1"/>
        <end position="26"/>
    </location>
</feature>
<dbReference type="GO" id="GO:0005829">
    <property type="term" value="C:cytosol"/>
    <property type="evidence" value="ECO:0007669"/>
    <property type="project" value="TreeGrafter"/>
</dbReference>
<dbReference type="GO" id="GO:0070181">
    <property type="term" value="F:small ribosomal subunit rRNA binding"/>
    <property type="evidence" value="ECO:0007669"/>
    <property type="project" value="TreeGrafter"/>
</dbReference>
<name>A0A1F5WEF2_9BACT</name>
<evidence type="ECO:0000313" key="10">
    <source>
        <dbReference type="Proteomes" id="UP000178276"/>
    </source>
</evidence>
<dbReference type="NCBIfam" id="TIGR00029">
    <property type="entry name" value="S20"/>
    <property type="match status" value="1"/>
</dbReference>
<evidence type="ECO:0000256" key="7">
    <source>
        <dbReference type="HAMAP-Rule" id="MF_00500"/>
    </source>
</evidence>
<dbReference type="InterPro" id="IPR036510">
    <property type="entry name" value="Ribosomal_bS20_sf"/>
</dbReference>
<dbReference type="STRING" id="1798331.A2W57_00975"/>
<evidence type="ECO:0000256" key="6">
    <source>
        <dbReference type="ARBA" id="ARBA00035136"/>
    </source>
</evidence>
<evidence type="ECO:0000256" key="5">
    <source>
        <dbReference type="ARBA" id="ARBA00023274"/>
    </source>
</evidence>
<gene>
    <name evidence="7" type="primary">rpsT</name>
    <name evidence="9" type="ORF">A2W57_00975</name>
</gene>
<reference evidence="9 10" key="1">
    <citation type="journal article" date="2016" name="Nat. Commun.">
        <title>Thousands of microbial genomes shed light on interconnected biogeochemical processes in an aquifer system.</title>
        <authorList>
            <person name="Anantharaman K."/>
            <person name="Brown C.T."/>
            <person name="Hug L.A."/>
            <person name="Sharon I."/>
            <person name="Castelle C.J."/>
            <person name="Probst A.J."/>
            <person name="Thomas B.C."/>
            <person name="Singh A."/>
            <person name="Wilkins M.J."/>
            <person name="Karaoz U."/>
            <person name="Brodie E.L."/>
            <person name="Williams K.H."/>
            <person name="Hubbard S.S."/>
            <person name="Banfield J.F."/>
        </authorList>
    </citation>
    <scope>NUCLEOTIDE SEQUENCE [LARGE SCALE GENOMIC DNA]</scope>
</reference>
<accession>A0A1F5WEF2</accession>
<dbReference type="GO" id="GO:0015935">
    <property type="term" value="C:small ribosomal subunit"/>
    <property type="evidence" value="ECO:0007669"/>
    <property type="project" value="TreeGrafter"/>
</dbReference>
<evidence type="ECO:0000313" key="9">
    <source>
        <dbReference type="EMBL" id="OGF74099.1"/>
    </source>
</evidence>
<dbReference type="Pfam" id="PF01649">
    <property type="entry name" value="Ribosomal_S20p"/>
    <property type="match status" value="1"/>
</dbReference>
<dbReference type="PANTHER" id="PTHR33398">
    <property type="entry name" value="30S RIBOSOMAL PROTEIN S20"/>
    <property type="match status" value="1"/>
</dbReference>